<evidence type="ECO:0000256" key="5">
    <source>
        <dbReference type="ARBA" id="ARBA00022500"/>
    </source>
</evidence>
<reference evidence="11 12" key="1">
    <citation type="submission" date="2018-08" db="EMBL/GenBank/DDBJ databases">
        <title>Genomic Encyclopedia of Type Strains, Phase IV (KMG-IV): sequencing the most valuable type-strain genomes for metagenomic binning, comparative biology and taxonomic classification.</title>
        <authorList>
            <person name="Goeker M."/>
        </authorList>
    </citation>
    <scope>NUCLEOTIDE SEQUENCE [LARGE SCALE GENOMIC DNA]</scope>
    <source>
        <strain evidence="11 12">BW863</strain>
    </source>
</reference>
<evidence type="ECO:0000256" key="7">
    <source>
        <dbReference type="ARBA" id="ARBA00022779"/>
    </source>
</evidence>
<accession>A0A3D9YVA4</accession>
<dbReference type="RefSeq" id="WP_115836686.1">
    <property type="nucleotide sequence ID" value="NZ_CP025086.1"/>
</dbReference>
<dbReference type="GO" id="GO:0005886">
    <property type="term" value="C:plasma membrane"/>
    <property type="evidence" value="ECO:0007669"/>
    <property type="project" value="UniProtKB-SubCell"/>
</dbReference>
<dbReference type="OrthoDB" id="7908910at2"/>
<dbReference type="GO" id="GO:0071973">
    <property type="term" value="P:bacterial-type flagellum-dependent cell motility"/>
    <property type="evidence" value="ECO:0007669"/>
    <property type="project" value="InterPro"/>
</dbReference>
<evidence type="ECO:0000256" key="10">
    <source>
        <dbReference type="RuleBase" id="RU364125"/>
    </source>
</evidence>
<gene>
    <name evidence="11" type="ORF">DES32_2153</name>
</gene>
<dbReference type="EMBL" id="QUMO01000003">
    <property type="protein sequence ID" value="REF86108.1"/>
    <property type="molecule type" value="Genomic_DNA"/>
</dbReference>
<evidence type="ECO:0000256" key="2">
    <source>
        <dbReference type="ARBA" id="ARBA00004162"/>
    </source>
</evidence>
<evidence type="ECO:0000313" key="11">
    <source>
        <dbReference type="EMBL" id="REF86108.1"/>
    </source>
</evidence>
<proteinExistence type="inferred from homology"/>
<comment type="subcellular location">
    <subcellularLocation>
        <location evidence="10">Cell inner membrane</location>
    </subcellularLocation>
    <subcellularLocation>
        <location evidence="2">Cell membrane</location>
        <topology evidence="2">Single-pass membrane protein</topology>
    </subcellularLocation>
</comment>
<keyword evidence="5 10" id="KW-0145">Chemotaxis</keyword>
<keyword evidence="7 10" id="KW-0283">Flagellar rotation</keyword>
<evidence type="ECO:0000256" key="4">
    <source>
        <dbReference type="ARBA" id="ARBA00022475"/>
    </source>
</evidence>
<keyword evidence="6 10" id="KW-0812">Transmembrane</keyword>
<keyword evidence="4" id="KW-1003">Cell membrane</keyword>
<comment type="similarity">
    <text evidence="3 10">Belongs to the FliL family.</text>
</comment>
<evidence type="ECO:0000256" key="6">
    <source>
        <dbReference type="ARBA" id="ARBA00022692"/>
    </source>
</evidence>
<sequence>MAEADEFGGEASAAIKLQTFPALIPWLATMAGLSLFAILVGGMLGFVMVSTVRSSARNAADPAVAPATKLIDLPPIVTNLADPSNTWVRLQTAIVVDANPDVKPDVLAAEISDDLLGFMKTESLAQIGGASGLQHLREDLTERAVIRSQGHVRELIIQTLVVQ</sequence>
<comment type="function">
    <text evidence="1 10">Controls the rotational direction of flagella during chemotaxis.</text>
</comment>
<dbReference type="InterPro" id="IPR005503">
    <property type="entry name" value="FliL"/>
</dbReference>
<organism evidence="11 12">
    <name type="scientific">Methylovirgula ligni</name>
    <dbReference type="NCBI Taxonomy" id="569860"/>
    <lineage>
        <taxon>Bacteria</taxon>
        <taxon>Pseudomonadati</taxon>
        <taxon>Pseudomonadota</taxon>
        <taxon>Alphaproteobacteria</taxon>
        <taxon>Hyphomicrobiales</taxon>
        <taxon>Beijerinckiaceae</taxon>
        <taxon>Methylovirgula</taxon>
    </lineage>
</organism>
<dbReference type="GO" id="GO:0006935">
    <property type="term" value="P:chemotaxis"/>
    <property type="evidence" value="ECO:0007669"/>
    <property type="project" value="UniProtKB-KW"/>
</dbReference>
<dbReference type="GO" id="GO:0009425">
    <property type="term" value="C:bacterial-type flagellum basal body"/>
    <property type="evidence" value="ECO:0007669"/>
    <property type="project" value="InterPro"/>
</dbReference>
<keyword evidence="9 10" id="KW-0472">Membrane</keyword>
<feature type="transmembrane region" description="Helical" evidence="10">
    <location>
        <begin position="26"/>
        <end position="49"/>
    </location>
</feature>
<protein>
    <recommendedName>
        <fullName evidence="10">Flagellar protein FliL</fullName>
    </recommendedName>
</protein>
<dbReference type="Pfam" id="PF03748">
    <property type="entry name" value="FliL"/>
    <property type="match status" value="1"/>
</dbReference>
<dbReference type="Proteomes" id="UP000256900">
    <property type="component" value="Unassembled WGS sequence"/>
</dbReference>
<evidence type="ECO:0000256" key="1">
    <source>
        <dbReference type="ARBA" id="ARBA00002254"/>
    </source>
</evidence>
<keyword evidence="11" id="KW-0282">Flagellum</keyword>
<comment type="caution">
    <text evidence="11">The sequence shown here is derived from an EMBL/GenBank/DDBJ whole genome shotgun (WGS) entry which is preliminary data.</text>
</comment>
<evidence type="ECO:0000256" key="9">
    <source>
        <dbReference type="ARBA" id="ARBA00023136"/>
    </source>
</evidence>
<evidence type="ECO:0000256" key="8">
    <source>
        <dbReference type="ARBA" id="ARBA00022989"/>
    </source>
</evidence>
<name>A0A3D9YVA4_9HYPH</name>
<dbReference type="AlphaFoldDB" id="A0A3D9YVA4"/>
<evidence type="ECO:0000313" key="12">
    <source>
        <dbReference type="Proteomes" id="UP000256900"/>
    </source>
</evidence>
<keyword evidence="11" id="KW-0966">Cell projection</keyword>
<keyword evidence="11" id="KW-0969">Cilium</keyword>
<keyword evidence="10" id="KW-0997">Cell inner membrane</keyword>
<keyword evidence="8 10" id="KW-1133">Transmembrane helix</keyword>
<evidence type="ECO:0000256" key="3">
    <source>
        <dbReference type="ARBA" id="ARBA00008281"/>
    </source>
</evidence>
<keyword evidence="12" id="KW-1185">Reference proteome</keyword>